<dbReference type="GO" id="GO:0007169">
    <property type="term" value="P:cell surface receptor protein tyrosine kinase signaling pathway"/>
    <property type="evidence" value="ECO:0007669"/>
    <property type="project" value="UniProtKB-ARBA"/>
</dbReference>
<dbReference type="PANTHER" id="PTHR10269:SF12">
    <property type="entry name" value="GLIAL CELL LINE-DERIVED NEUROTROPHIC FAMILY RECEPTOR-LIKE, ISOFORM E"/>
    <property type="match status" value="1"/>
</dbReference>
<accession>A0AAD9P4X5</accession>
<keyword evidence="5" id="KW-0472">Membrane</keyword>
<feature type="domain" description="GDNF/GAS1" evidence="9">
    <location>
        <begin position="8"/>
        <end position="88"/>
    </location>
</feature>
<evidence type="ECO:0000313" key="11">
    <source>
        <dbReference type="Proteomes" id="UP001209878"/>
    </source>
</evidence>
<name>A0AAD9P4X5_RIDPI</name>
<organism evidence="10 11">
    <name type="scientific">Ridgeia piscesae</name>
    <name type="common">Tubeworm</name>
    <dbReference type="NCBI Taxonomy" id="27915"/>
    <lineage>
        <taxon>Eukaryota</taxon>
        <taxon>Metazoa</taxon>
        <taxon>Spiralia</taxon>
        <taxon>Lophotrochozoa</taxon>
        <taxon>Annelida</taxon>
        <taxon>Polychaeta</taxon>
        <taxon>Sedentaria</taxon>
        <taxon>Canalipalpata</taxon>
        <taxon>Sabellida</taxon>
        <taxon>Siboglinidae</taxon>
        <taxon>Ridgeia</taxon>
    </lineage>
</organism>
<dbReference type="SUPFAM" id="SSF110035">
    <property type="entry name" value="GDNF receptor-like"/>
    <property type="match status" value="2"/>
</dbReference>
<evidence type="ECO:0000256" key="3">
    <source>
        <dbReference type="ARBA" id="ARBA00022475"/>
    </source>
</evidence>
<reference evidence="10" key="1">
    <citation type="journal article" date="2023" name="Mol. Biol. Evol.">
        <title>Third-Generation Sequencing Reveals the Adaptive Role of the Epigenome in Three Deep-Sea Polychaetes.</title>
        <authorList>
            <person name="Perez M."/>
            <person name="Aroh O."/>
            <person name="Sun Y."/>
            <person name="Lan Y."/>
            <person name="Juniper S.K."/>
            <person name="Young C.R."/>
            <person name="Angers B."/>
            <person name="Qian P.Y."/>
        </authorList>
    </citation>
    <scope>NUCLEOTIDE SEQUENCE</scope>
    <source>
        <strain evidence="10">R07B-5</strain>
    </source>
</reference>
<evidence type="ECO:0000256" key="7">
    <source>
        <dbReference type="ARBA" id="ARBA00023180"/>
    </source>
</evidence>
<evidence type="ECO:0000256" key="2">
    <source>
        <dbReference type="ARBA" id="ARBA00005961"/>
    </source>
</evidence>
<proteinExistence type="inferred from homology"/>
<comment type="subcellular location">
    <subcellularLocation>
        <location evidence="1">Cell membrane</location>
    </subcellularLocation>
</comment>
<dbReference type="GO" id="GO:0009897">
    <property type="term" value="C:external side of plasma membrane"/>
    <property type="evidence" value="ECO:0007669"/>
    <property type="project" value="TreeGrafter"/>
</dbReference>
<dbReference type="PANTHER" id="PTHR10269">
    <property type="entry name" value="GDNF RECEPTOR ALPHA"/>
    <property type="match status" value="1"/>
</dbReference>
<dbReference type="GO" id="GO:0043235">
    <property type="term" value="C:receptor complex"/>
    <property type="evidence" value="ECO:0007669"/>
    <property type="project" value="TreeGrafter"/>
</dbReference>
<evidence type="ECO:0000256" key="6">
    <source>
        <dbReference type="ARBA" id="ARBA00023170"/>
    </source>
</evidence>
<sequence>MSYGDSTCVDAFHACNADAGCRLRFAAFLSACAWNRQTNKCKRQQCLDAIQRYYLLVRPEHTHALLFCRCQPDNKKCESVRQSMHPTCSKVEAPPPSCLAILERCKADTDCRIRLKAYDKHCGFGDNECGGTPTQCRNAWVGIMGTILTTNCTCTQSDADENRKCVHAHARFEKNNKCTAAAVADFHERYATVEDAPAVWSKDGIVSSHRLSCRSRMAENIPAYLDVPTVIRKYSNDSDCSSVCYCLNNGTLYCRRIQCNVNLSCKHRQIVYAHGMSFHDSDRGECRCIKGELVCAKSSQQLRRKPGLFLHVGYSIADQYLVEGHSGLSFQPWDVADKLAALINGDSAEQDCTTAAKSLSYSINSRSIIILTDAELSILKVSQLERIKFHRPPPPQISPPSRARSSGHGLRSPITTLLSLTLFCYPAILMQIPFVEVS</sequence>
<dbReference type="Pfam" id="PF02351">
    <property type="entry name" value="GDNF"/>
    <property type="match status" value="2"/>
</dbReference>
<comment type="caution">
    <text evidence="10">The sequence shown here is derived from an EMBL/GenBank/DDBJ whole genome shotgun (WGS) entry which is preliminary data.</text>
</comment>
<keyword evidence="4" id="KW-0732">Signal</keyword>
<gene>
    <name evidence="10" type="ORF">NP493_144g02022</name>
</gene>
<protein>
    <recommendedName>
        <fullName evidence="9">GDNF/GAS1 domain-containing protein</fullName>
    </recommendedName>
</protein>
<dbReference type="AlphaFoldDB" id="A0AAD9P4X5"/>
<dbReference type="InterPro" id="IPR016017">
    <property type="entry name" value="GDNF/GAS1"/>
</dbReference>
<dbReference type="GO" id="GO:0038023">
    <property type="term" value="F:signaling receptor activity"/>
    <property type="evidence" value="ECO:0007669"/>
    <property type="project" value="InterPro"/>
</dbReference>
<dbReference type="Proteomes" id="UP001209878">
    <property type="component" value="Unassembled WGS sequence"/>
</dbReference>
<dbReference type="SMART" id="SM00907">
    <property type="entry name" value="GDNF"/>
    <property type="match status" value="2"/>
</dbReference>
<keyword evidence="6" id="KW-0675">Receptor</keyword>
<dbReference type="InterPro" id="IPR037193">
    <property type="entry name" value="GDNF_alpha"/>
</dbReference>
<evidence type="ECO:0000256" key="4">
    <source>
        <dbReference type="ARBA" id="ARBA00022729"/>
    </source>
</evidence>
<keyword evidence="3" id="KW-1003">Cell membrane</keyword>
<keyword evidence="7" id="KW-0325">Glycoprotein</keyword>
<evidence type="ECO:0000256" key="8">
    <source>
        <dbReference type="SAM" id="MobiDB-lite"/>
    </source>
</evidence>
<comment type="similarity">
    <text evidence="2">Belongs to the GDNFR family.</text>
</comment>
<evidence type="ECO:0000256" key="1">
    <source>
        <dbReference type="ARBA" id="ARBA00004236"/>
    </source>
</evidence>
<evidence type="ECO:0000256" key="5">
    <source>
        <dbReference type="ARBA" id="ARBA00023136"/>
    </source>
</evidence>
<feature type="region of interest" description="Disordered" evidence="8">
    <location>
        <begin position="390"/>
        <end position="409"/>
    </location>
</feature>
<evidence type="ECO:0000313" key="10">
    <source>
        <dbReference type="EMBL" id="KAK2188081.1"/>
    </source>
</evidence>
<dbReference type="InterPro" id="IPR003438">
    <property type="entry name" value="GDNF_rcpt"/>
</dbReference>
<dbReference type="EMBL" id="JAODUO010000144">
    <property type="protein sequence ID" value="KAK2188081.1"/>
    <property type="molecule type" value="Genomic_DNA"/>
</dbReference>
<feature type="domain" description="GDNF/GAS1" evidence="9">
    <location>
        <begin position="98"/>
        <end position="178"/>
    </location>
</feature>
<dbReference type="GO" id="GO:0007399">
    <property type="term" value="P:nervous system development"/>
    <property type="evidence" value="ECO:0007669"/>
    <property type="project" value="TreeGrafter"/>
</dbReference>
<keyword evidence="11" id="KW-1185">Reference proteome</keyword>
<dbReference type="SMART" id="SM00286">
    <property type="entry name" value="PTI"/>
    <property type="match status" value="2"/>
</dbReference>
<evidence type="ECO:0000259" key="9">
    <source>
        <dbReference type="SMART" id="SM00907"/>
    </source>
</evidence>